<evidence type="ECO:0000313" key="4">
    <source>
        <dbReference type="EMBL" id="GJT10165.1"/>
    </source>
</evidence>
<dbReference type="InterPro" id="IPR012337">
    <property type="entry name" value="RNaseH-like_sf"/>
</dbReference>
<dbReference type="EMBL" id="BQNB010012967">
    <property type="protein sequence ID" value="GJT10165.1"/>
    <property type="molecule type" value="Genomic_DNA"/>
</dbReference>
<proteinExistence type="predicted"/>
<name>A0ABQ5B5Z1_9ASTR</name>
<dbReference type="PANTHER" id="PTHR11439">
    <property type="entry name" value="GAG-POL-RELATED RETROTRANSPOSON"/>
    <property type="match status" value="1"/>
</dbReference>
<reference evidence="4" key="2">
    <citation type="submission" date="2022-01" db="EMBL/GenBank/DDBJ databases">
        <authorList>
            <person name="Yamashiro T."/>
            <person name="Shiraishi A."/>
            <person name="Satake H."/>
            <person name="Nakayama K."/>
        </authorList>
    </citation>
    <scope>NUCLEOTIDE SEQUENCE</scope>
</reference>
<reference evidence="4" key="1">
    <citation type="journal article" date="2022" name="Int. J. Mol. Sci.">
        <title>Draft Genome of Tanacetum Coccineum: Genomic Comparison of Closely Related Tanacetum-Family Plants.</title>
        <authorList>
            <person name="Yamashiro T."/>
            <person name="Shiraishi A."/>
            <person name="Nakayama K."/>
            <person name="Satake H."/>
        </authorList>
    </citation>
    <scope>NUCLEOTIDE SEQUENCE</scope>
</reference>
<keyword evidence="5" id="KW-1185">Reference proteome</keyword>
<feature type="region of interest" description="Disordered" evidence="1">
    <location>
        <begin position="404"/>
        <end position="429"/>
    </location>
</feature>
<dbReference type="InterPro" id="IPR043502">
    <property type="entry name" value="DNA/RNA_pol_sf"/>
</dbReference>
<comment type="caution">
    <text evidence="4">The sequence shown here is derived from an EMBL/GenBank/DDBJ whole genome shotgun (WGS) entry which is preliminary data.</text>
</comment>
<dbReference type="Pfam" id="PF13976">
    <property type="entry name" value="gag_pre-integrs"/>
    <property type="match status" value="1"/>
</dbReference>
<evidence type="ECO:0000256" key="1">
    <source>
        <dbReference type="SAM" id="MobiDB-lite"/>
    </source>
</evidence>
<dbReference type="SUPFAM" id="SSF53098">
    <property type="entry name" value="Ribonuclease H-like"/>
    <property type="match status" value="1"/>
</dbReference>
<dbReference type="InterPro" id="IPR036397">
    <property type="entry name" value="RNaseH_sf"/>
</dbReference>
<dbReference type="PANTHER" id="PTHR11439:SF489">
    <property type="entry name" value="RNA-DIRECTED DNA POLYMERASE"/>
    <property type="match status" value="1"/>
</dbReference>
<evidence type="ECO:0000259" key="2">
    <source>
        <dbReference type="Pfam" id="PF07727"/>
    </source>
</evidence>
<dbReference type="Proteomes" id="UP001151760">
    <property type="component" value="Unassembled WGS sequence"/>
</dbReference>
<dbReference type="Gene3D" id="3.30.420.10">
    <property type="entry name" value="Ribonuclease H-like superfamily/Ribonuclease H"/>
    <property type="match status" value="1"/>
</dbReference>
<dbReference type="InterPro" id="IPR013103">
    <property type="entry name" value="RVT_2"/>
</dbReference>
<gene>
    <name evidence="4" type="ORF">Tco_0857207</name>
</gene>
<dbReference type="InterPro" id="IPR025724">
    <property type="entry name" value="GAG-pre-integrase_dom"/>
</dbReference>
<sequence>MQFLIGLDDSYHPIRSALLTRDPLPDVKDAYNTISREESHREIHESSCVSDAKLNNNGNRGPNPNLNCKNYGKIRHTIERCYELVGFPPAFKKFANTAKQTFNVNMDVKNDKQYSVSPSSSCFTSEQMKKLLSLNNDSSSGNVHANMAGRPSFFNGNVWFNINFSKFFYANNKFCVKTISLGWIIDSGANQHLTVSIVRMFSVVDISSLNITVGHPNRTLATLIRDSKMFAGFDEKKCYIHDMTRQRTLGTGSESRGLYLFNMPPKCSLGESKIVMSFNVSKLLWHSRLGHPADQVLTTLHNELNISKSSSVSICEVCHRSDNETEFVNDKLNYMLSDLGIVHQTSYAHTLQQNRIAEKKYRHFLNVPRSLMFQGRIPLKFWSDCVLTVVYQINRLPSSVLNGRSQSLNDVGRTSSVEDGSNPLPRHRSTDTTNLYYGEVFATHFDDKSPSEGIQIDTGSSLTFYNDMIDQENDVQTPGVRERSNYCFATTLNKFVEPSSYVDDLSDNNWIKAMNNKIEALYINNTWTICDLRVGRNPIGCKWIFKIKYKASGEIERYKARLVAKAFSQRDGFDYDETFSPMIKMVIVRCLISIAVKLNWPLYQLYVNNAFLYGDLVKDVYMSMSQGYDCDDKLNKCLYGLKQAPMQWNAKLTIVLVEHGFVQSKFDYSLYVKSEGFVFVSLLVYVNDIVITGNDGSGINDFKQYLSTKFQIKDLRELKYFLGIEVLKNDKGICMSQRKYCLELFHEYGLLATKPVDTHFPENTVLSFKETKSDKFLKCFTSYQKLVGILIYLTNTRPDISYVVHCLSQHMHNPLQSHFKAALRVLRYLKKSPGICLQFNKTSYLKLKAYAGADWEICLKTRKSVTHFCIFLGQSLVSWKSKKQTTLSRSSDEAEYRSMASATCEIIWLGNLLHSLRIKVKVVDKAHDRSNGASKESVQVVDSKA</sequence>
<organism evidence="4 5">
    <name type="scientific">Tanacetum coccineum</name>
    <dbReference type="NCBI Taxonomy" id="301880"/>
    <lineage>
        <taxon>Eukaryota</taxon>
        <taxon>Viridiplantae</taxon>
        <taxon>Streptophyta</taxon>
        <taxon>Embryophyta</taxon>
        <taxon>Tracheophyta</taxon>
        <taxon>Spermatophyta</taxon>
        <taxon>Magnoliopsida</taxon>
        <taxon>eudicotyledons</taxon>
        <taxon>Gunneridae</taxon>
        <taxon>Pentapetalae</taxon>
        <taxon>asterids</taxon>
        <taxon>campanulids</taxon>
        <taxon>Asterales</taxon>
        <taxon>Asteraceae</taxon>
        <taxon>Asteroideae</taxon>
        <taxon>Anthemideae</taxon>
        <taxon>Anthemidinae</taxon>
        <taxon>Tanacetum</taxon>
    </lineage>
</organism>
<dbReference type="Pfam" id="PF07727">
    <property type="entry name" value="RVT_2"/>
    <property type="match status" value="1"/>
</dbReference>
<evidence type="ECO:0000313" key="5">
    <source>
        <dbReference type="Proteomes" id="UP001151760"/>
    </source>
</evidence>
<dbReference type="CDD" id="cd09272">
    <property type="entry name" value="RNase_HI_RT_Ty1"/>
    <property type="match status" value="1"/>
</dbReference>
<protein>
    <submittedName>
        <fullName evidence="4">Ribonuclease H-like domain-containing protein</fullName>
    </submittedName>
</protein>
<accession>A0ABQ5B5Z1</accession>
<feature type="compositionally biased region" description="Polar residues" evidence="1">
    <location>
        <begin position="404"/>
        <end position="419"/>
    </location>
</feature>
<evidence type="ECO:0000259" key="3">
    <source>
        <dbReference type="Pfam" id="PF13976"/>
    </source>
</evidence>
<feature type="domain" description="Reverse transcriptase Ty1/copia-type" evidence="2">
    <location>
        <begin position="524"/>
        <end position="757"/>
    </location>
</feature>
<dbReference type="SUPFAM" id="SSF56672">
    <property type="entry name" value="DNA/RNA polymerases"/>
    <property type="match status" value="1"/>
</dbReference>
<feature type="domain" description="GAG-pre-integrase" evidence="3">
    <location>
        <begin position="257"/>
        <end position="320"/>
    </location>
</feature>